<accession>A0A078ABY5</accession>
<dbReference type="OrthoDB" id="1668230at2759"/>
<dbReference type="Pfam" id="PF00069">
    <property type="entry name" value="Pkinase"/>
    <property type="match status" value="1"/>
</dbReference>
<feature type="region of interest" description="Disordered" evidence="9">
    <location>
        <begin position="311"/>
        <end position="339"/>
    </location>
</feature>
<dbReference type="PROSITE" id="PS51285">
    <property type="entry name" value="AGC_KINASE_CTER"/>
    <property type="match status" value="1"/>
</dbReference>
<dbReference type="InterPro" id="IPR002110">
    <property type="entry name" value="Ankyrin_rpt"/>
</dbReference>
<keyword evidence="3" id="KW-0808">Transferase</keyword>
<dbReference type="InterPro" id="IPR000719">
    <property type="entry name" value="Prot_kinase_dom"/>
</dbReference>
<dbReference type="SMART" id="SM00248">
    <property type="entry name" value="ANK"/>
    <property type="match status" value="3"/>
</dbReference>
<dbReference type="Gene3D" id="1.10.510.10">
    <property type="entry name" value="Transferase(Phosphotransferase) domain 1"/>
    <property type="match status" value="1"/>
</dbReference>
<dbReference type="InterPro" id="IPR036770">
    <property type="entry name" value="Ankyrin_rpt-contain_sf"/>
</dbReference>
<dbReference type="Gene3D" id="3.30.200.20">
    <property type="entry name" value="Phosphorylase Kinase, domain 1"/>
    <property type="match status" value="1"/>
</dbReference>
<dbReference type="PROSITE" id="PS50297">
    <property type="entry name" value="ANK_REP_REGION"/>
    <property type="match status" value="1"/>
</dbReference>
<sequence>MRIFIKIYADDLKSPSSTYPLQLKGTIKDITIGQLKHEIENNILPQILQRNQIISIKKSVVIMRIDHSDSVTLEQAGITDGIKIHVQDQYSLNQKSKFMSQNFHQDQSHIPQTNAQSFIVSSSPQQKPDLAYVDEILIKFLEFNQLFEFIDVFQMYHIQGANMQQNLDINRCIHNAPQQSMEGKSYLHLAVERKHKQIIAYLLFDAKLDPNRLTEETEMSALHIAVQMKSSDVIELLLTHDKTEIDIQSSIHGTPLHLACRGGSVKIVQQLLLNNADLSIKNNKFKTAKEVTNNQRIIYLIEKYEKRNKTNNSSFLSTQSEEEKESSDKKQMPFQSANQSSIKAPLMDCITEEDIMYEEEEIENQAGGVLDQAEEFIQDFSCSRIELVPTIRGSLLAQGNLKKKQKQLYFVLKPSKGQLLKFEKKDHYDKLIKGQSQDEKIFRKYNIEIIYLKNILSIYPSFQNQFINKGQHALEMCCYNDLLTKAKKFYEWYKTILDLLGEEDKLTEQIKYKLQEIEEFCDSYCDTEIKDIPFIEQKQAEINNRQRLERIKEINQNLKKEEYIESQNGSNSSKHNVSDWDQYASFTKASRTASDLNFKPIFKDFEILEQIGEGSFGRVFRVKLKQTGAEMAMKAMKKQFLIQNSQIKYAVSECKIMQTLEHPFLLRMNYSLQTPQHLYMITEYCKNGDLSYHLDQLQFLDEKIAKFIIAELTLAIEYLHSNNIIYRDLKPENILIDNQGHVRLADFGLAKQGPDEKTQQKKGQAFVAQSFCGSPAYLAPEMLKQQGITSAGDVYQIGVVLYEMLVGMPPYYNDNIKVLYQNIEKGKLKIPKYLTNEAKKFLLRILNKDPKKRPSLKEVKKDAFFSDIDWTKLENKQIPPPQILKKYSEYDDSDEEDKEETKQAADLPIKKLDKLVINIQLLTSGIGNDV</sequence>
<evidence type="ECO:0000256" key="7">
    <source>
        <dbReference type="PROSITE-ProRule" id="PRU00023"/>
    </source>
</evidence>
<evidence type="ECO:0000256" key="2">
    <source>
        <dbReference type="ARBA" id="ARBA00022553"/>
    </source>
</evidence>
<dbReference type="SMART" id="SM00220">
    <property type="entry name" value="S_TKc"/>
    <property type="match status" value="1"/>
</dbReference>
<protein>
    <submittedName>
        <fullName evidence="12">Protein kinase domain containing protein</fullName>
    </submittedName>
</protein>
<dbReference type="PANTHER" id="PTHR24351">
    <property type="entry name" value="RIBOSOMAL PROTEIN S6 KINASE"/>
    <property type="match status" value="1"/>
</dbReference>
<keyword evidence="5 12" id="KW-0418">Kinase</keyword>
<reference evidence="12 13" key="1">
    <citation type="submission" date="2014-06" db="EMBL/GenBank/DDBJ databases">
        <authorList>
            <person name="Swart Estienne"/>
        </authorList>
    </citation>
    <scope>NUCLEOTIDE SEQUENCE [LARGE SCALE GENOMIC DNA]</scope>
    <source>
        <strain evidence="12 13">130c</strain>
    </source>
</reference>
<evidence type="ECO:0000256" key="9">
    <source>
        <dbReference type="SAM" id="MobiDB-lite"/>
    </source>
</evidence>
<dbReference type="PROSITE" id="PS50088">
    <property type="entry name" value="ANK_REPEAT"/>
    <property type="match status" value="1"/>
</dbReference>
<evidence type="ECO:0000259" key="11">
    <source>
        <dbReference type="PROSITE" id="PS51285"/>
    </source>
</evidence>
<keyword evidence="7" id="KW-0040">ANK repeat</keyword>
<dbReference type="SUPFAM" id="SSF48403">
    <property type="entry name" value="Ankyrin repeat"/>
    <property type="match status" value="1"/>
</dbReference>
<keyword evidence="4 8" id="KW-0547">Nucleotide-binding</keyword>
<dbReference type="InterPro" id="IPR017441">
    <property type="entry name" value="Protein_kinase_ATP_BS"/>
</dbReference>
<dbReference type="InterPro" id="IPR008271">
    <property type="entry name" value="Ser/Thr_kinase_AS"/>
</dbReference>
<dbReference type="GO" id="GO:0005524">
    <property type="term" value="F:ATP binding"/>
    <property type="evidence" value="ECO:0007669"/>
    <property type="project" value="UniProtKB-UniRule"/>
</dbReference>
<keyword evidence="13" id="KW-1185">Reference proteome</keyword>
<gene>
    <name evidence="12" type="primary">Contig6267.g6704</name>
    <name evidence="12" type="ORF">STYLEM_8353</name>
</gene>
<evidence type="ECO:0000256" key="6">
    <source>
        <dbReference type="ARBA" id="ARBA00022840"/>
    </source>
</evidence>
<dbReference type="GO" id="GO:0004674">
    <property type="term" value="F:protein serine/threonine kinase activity"/>
    <property type="evidence" value="ECO:0007669"/>
    <property type="project" value="UniProtKB-KW"/>
</dbReference>
<evidence type="ECO:0000256" key="3">
    <source>
        <dbReference type="ARBA" id="ARBA00022679"/>
    </source>
</evidence>
<feature type="domain" description="Protein kinase" evidence="10">
    <location>
        <begin position="605"/>
        <end position="865"/>
    </location>
</feature>
<feature type="domain" description="AGC-kinase C-terminal" evidence="11">
    <location>
        <begin position="866"/>
        <end position="930"/>
    </location>
</feature>
<organism evidence="12 13">
    <name type="scientific">Stylonychia lemnae</name>
    <name type="common">Ciliate</name>
    <dbReference type="NCBI Taxonomy" id="5949"/>
    <lineage>
        <taxon>Eukaryota</taxon>
        <taxon>Sar</taxon>
        <taxon>Alveolata</taxon>
        <taxon>Ciliophora</taxon>
        <taxon>Intramacronucleata</taxon>
        <taxon>Spirotrichea</taxon>
        <taxon>Stichotrichia</taxon>
        <taxon>Sporadotrichida</taxon>
        <taxon>Oxytrichidae</taxon>
        <taxon>Stylonychinae</taxon>
        <taxon>Stylonychia</taxon>
    </lineage>
</organism>
<evidence type="ECO:0000259" key="10">
    <source>
        <dbReference type="PROSITE" id="PS50011"/>
    </source>
</evidence>
<evidence type="ECO:0000256" key="4">
    <source>
        <dbReference type="ARBA" id="ARBA00022741"/>
    </source>
</evidence>
<dbReference type="InParanoid" id="A0A078ABY5"/>
<dbReference type="PROSITE" id="PS50011">
    <property type="entry name" value="PROTEIN_KINASE_DOM"/>
    <property type="match status" value="1"/>
</dbReference>
<evidence type="ECO:0000256" key="8">
    <source>
        <dbReference type="PROSITE-ProRule" id="PRU10141"/>
    </source>
</evidence>
<proteinExistence type="predicted"/>
<name>A0A078ABY5_STYLE</name>
<dbReference type="Proteomes" id="UP000039865">
    <property type="component" value="Unassembled WGS sequence"/>
</dbReference>
<dbReference type="PROSITE" id="PS00108">
    <property type="entry name" value="PROTEIN_KINASE_ST"/>
    <property type="match status" value="1"/>
</dbReference>
<dbReference type="InterPro" id="IPR000961">
    <property type="entry name" value="AGC-kinase_C"/>
</dbReference>
<dbReference type="InterPro" id="IPR045270">
    <property type="entry name" value="STKc_AGC"/>
</dbReference>
<dbReference type="EMBL" id="CCKQ01007928">
    <property type="protein sequence ID" value="CDW79366.1"/>
    <property type="molecule type" value="Genomic_DNA"/>
</dbReference>
<dbReference type="Pfam" id="PF12796">
    <property type="entry name" value="Ank_2"/>
    <property type="match status" value="1"/>
</dbReference>
<dbReference type="FunFam" id="1.10.510.10:FF:000048">
    <property type="entry name" value="Protein kinase C"/>
    <property type="match status" value="1"/>
</dbReference>
<evidence type="ECO:0000313" key="12">
    <source>
        <dbReference type="EMBL" id="CDW79366.1"/>
    </source>
</evidence>
<feature type="binding site" evidence="8">
    <location>
        <position position="634"/>
    </location>
    <ligand>
        <name>ATP</name>
        <dbReference type="ChEBI" id="CHEBI:30616"/>
    </ligand>
</feature>
<keyword evidence="6 8" id="KW-0067">ATP-binding</keyword>
<keyword evidence="1" id="KW-0723">Serine/threonine-protein kinase</keyword>
<dbReference type="CDD" id="cd05123">
    <property type="entry name" value="STKc_AGC"/>
    <property type="match status" value="1"/>
</dbReference>
<evidence type="ECO:0000313" key="13">
    <source>
        <dbReference type="Proteomes" id="UP000039865"/>
    </source>
</evidence>
<dbReference type="Gene3D" id="1.25.40.20">
    <property type="entry name" value="Ankyrin repeat-containing domain"/>
    <property type="match status" value="1"/>
</dbReference>
<dbReference type="InterPro" id="IPR011009">
    <property type="entry name" value="Kinase-like_dom_sf"/>
</dbReference>
<evidence type="ECO:0000256" key="5">
    <source>
        <dbReference type="ARBA" id="ARBA00022777"/>
    </source>
</evidence>
<feature type="repeat" description="ANK" evidence="7">
    <location>
        <begin position="251"/>
        <end position="283"/>
    </location>
</feature>
<evidence type="ECO:0000256" key="1">
    <source>
        <dbReference type="ARBA" id="ARBA00022527"/>
    </source>
</evidence>
<feature type="region of interest" description="Disordered" evidence="9">
    <location>
        <begin position="882"/>
        <end position="904"/>
    </location>
</feature>
<dbReference type="FunFam" id="3.30.200.20:FF:000042">
    <property type="entry name" value="Aurora kinase A"/>
    <property type="match status" value="1"/>
</dbReference>
<dbReference type="AlphaFoldDB" id="A0A078ABY5"/>
<dbReference type="SUPFAM" id="SSF56112">
    <property type="entry name" value="Protein kinase-like (PK-like)"/>
    <property type="match status" value="1"/>
</dbReference>
<dbReference type="PROSITE" id="PS00107">
    <property type="entry name" value="PROTEIN_KINASE_ATP"/>
    <property type="match status" value="1"/>
</dbReference>
<keyword evidence="2" id="KW-0597">Phosphoprotein</keyword>